<keyword evidence="1" id="KW-0805">Transcription regulation</keyword>
<evidence type="ECO:0000256" key="3">
    <source>
        <dbReference type="ARBA" id="ARBA00023163"/>
    </source>
</evidence>
<reference evidence="6" key="1">
    <citation type="submission" date="2016-10" db="EMBL/GenBank/DDBJ databases">
        <authorList>
            <person name="Varghese N."/>
            <person name="Submissions S."/>
        </authorList>
    </citation>
    <scope>NUCLEOTIDE SEQUENCE [LARGE SCALE GENOMIC DNA]</scope>
    <source>
        <strain evidence="6">CGMCC 1.6775</strain>
    </source>
</reference>
<evidence type="ECO:0000256" key="1">
    <source>
        <dbReference type="ARBA" id="ARBA00023015"/>
    </source>
</evidence>
<dbReference type="PRINTS" id="PR00033">
    <property type="entry name" value="HTHASNC"/>
</dbReference>
<dbReference type="CDD" id="cd00090">
    <property type="entry name" value="HTH_ARSR"/>
    <property type="match status" value="1"/>
</dbReference>
<gene>
    <name evidence="5" type="ORF">SAMN04487961_1637</name>
</gene>
<dbReference type="GO" id="GO:0043565">
    <property type="term" value="F:sequence-specific DNA binding"/>
    <property type="evidence" value="ECO:0007669"/>
    <property type="project" value="InterPro"/>
</dbReference>
<name>A0A1I4UY76_9GAMM</name>
<dbReference type="SUPFAM" id="SSF46785">
    <property type="entry name" value="Winged helix' DNA-binding domain"/>
    <property type="match status" value="1"/>
</dbReference>
<dbReference type="AlphaFoldDB" id="A0A1I4UY76"/>
<dbReference type="Pfam" id="PF01037">
    <property type="entry name" value="AsnC_trans_reg"/>
    <property type="match status" value="1"/>
</dbReference>
<dbReference type="InterPro" id="IPR036390">
    <property type="entry name" value="WH_DNA-bd_sf"/>
</dbReference>
<dbReference type="PROSITE" id="PS50956">
    <property type="entry name" value="HTH_ASNC_2"/>
    <property type="match status" value="1"/>
</dbReference>
<dbReference type="InterPro" id="IPR019888">
    <property type="entry name" value="Tscrpt_reg_AsnC-like"/>
</dbReference>
<keyword evidence="6" id="KW-1185">Reference proteome</keyword>
<dbReference type="InterPro" id="IPR011991">
    <property type="entry name" value="ArsR-like_HTH"/>
</dbReference>
<dbReference type="EMBL" id="FOUR01000003">
    <property type="protein sequence ID" value="SFM93949.1"/>
    <property type="molecule type" value="Genomic_DNA"/>
</dbReference>
<evidence type="ECO:0000259" key="4">
    <source>
        <dbReference type="PROSITE" id="PS50956"/>
    </source>
</evidence>
<dbReference type="PANTHER" id="PTHR30154">
    <property type="entry name" value="LEUCINE-RESPONSIVE REGULATORY PROTEIN"/>
    <property type="match status" value="1"/>
</dbReference>
<keyword evidence="3" id="KW-0804">Transcription</keyword>
<dbReference type="InterPro" id="IPR000485">
    <property type="entry name" value="AsnC-type_HTH_dom"/>
</dbReference>
<evidence type="ECO:0000313" key="6">
    <source>
        <dbReference type="Proteomes" id="UP000199339"/>
    </source>
</evidence>
<dbReference type="GO" id="GO:0043200">
    <property type="term" value="P:response to amino acid"/>
    <property type="evidence" value="ECO:0007669"/>
    <property type="project" value="TreeGrafter"/>
</dbReference>
<feature type="domain" description="HTH asnC-type" evidence="4">
    <location>
        <begin position="30"/>
        <end position="87"/>
    </location>
</feature>
<dbReference type="InterPro" id="IPR036388">
    <property type="entry name" value="WH-like_DNA-bd_sf"/>
</dbReference>
<dbReference type="InterPro" id="IPR019887">
    <property type="entry name" value="Tscrpt_reg_AsnC/Lrp_C"/>
</dbReference>
<dbReference type="Gene3D" id="3.30.70.920">
    <property type="match status" value="1"/>
</dbReference>
<organism evidence="5 6">
    <name type="scientific">Marinobacter pelagius</name>
    <dbReference type="NCBI Taxonomy" id="379482"/>
    <lineage>
        <taxon>Bacteria</taxon>
        <taxon>Pseudomonadati</taxon>
        <taxon>Pseudomonadota</taxon>
        <taxon>Gammaproteobacteria</taxon>
        <taxon>Pseudomonadales</taxon>
        <taxon>Marinobacteraceae</taxon>
        <taxon>Marinobacter</taxon>
    </lineage>
</organism>
<sequence length="166" mass="18604">MSVCSFNLIEVIYNVAKSPYEDIRMINSQDQKLLMLLRQDARTSITDLARSLDVSRSTVQNRLARLEKAGVIRGYSVELGGEYLANQVEAHVSIKVIQKLTARTNMALEDISQVVQLFSVSGEYDLIAIVQAQSLEELSKVLDDIGNLEGVERTNSAVVLETRFRR</sequence>
<dbReference type="SUPFAM" id="SSF54909">
    <property type="entry name" value="Dimeric alpha+beta barrel"/>
    <property type="match status" value="1"/>
</dbReference>
<evidence type="ECO:0000313" key="5">
    <source>
        <dbReference type="EMBL" id="SFM93949.1"/>
    </source>
</evidence>
<dbReference type="Proteomes" id="UP000199339">
    <property type="component" value="Unassembled WGS sequence"/>
</dbReference>
<dbReference type="SMART" id="SM00344">
    <property type="entry name" value="HTH_ASNC"/>
    <property type="match status" value="1"/>
</dbReference>
<dbReference type="PANTHER" id="PTHR30154:SF53">
    <property type="entry name" value="HTH-TYPE TRANSCRIPTIONAL REGULATOR LRPC"/>
    <property type="match status" value="1"/>
</dbReference>
<dbReference type="Gene3D" id="1.10.10.10">
    <property type="entry name" value="Winged helix-like DNA-binding domain superfamily/Winged helix DNA-binding domain"/>
    <property type="match status" value="1"/>
</dbReference>
<keyword evidence="2 5" id="KW-0238">DNA-binding</keyword>
<dbReference type="GO" id="GO:0006355">
    <property type="term" value="P:regulation of DNA-templated transcription"/>
    <property type="evidence" value="ECO:0007669"/>
    <property type="project" value="UniProtKB-ARBA"/>
</dbReference>
<dbReference type="GO" id="GO:0005829">
    <property type="term" value="C:cytosol"/>
    <property type="evidence" value="ECO:0007669"/>
    <property type="project" value="TreeGrafter"/>
</dbReference>
<dbReference type="InterPro" id="IPR011008">
    <property type="entry name" value="Dimeric_a/b-barrel"/>
</dbReference>
<dbReference type="Pfam" id="PF13412">
    <property type="entry name" value="HTH_24"/>
    <property type="match status" value="1"/>
</dbReference>
<proteinExistence type="predicted"/>
<accession>A0A1I4UY76</accession>
<evidence type="ECO:0000256" key="2">
    <source>
        <dbReference type="ARBA" id="ARBA00023125"/>
    </source>
</evidence>
<protein>
    <submittedName>
        <fullName evidence="5">DNA-binding transcriptional regulator, Lrp family</fullName>
    </submittedName>
</protein>